<dbReference type="Proteomes" id="UP001159364">
    <property type="component" value="Linkage Group LG11"/>
</dbReference>
<comment type="caution">
    <text evidence="2">The sequence shown here is derived from an EMBL/GenBank/DDBJ whole genome shotgun (WGS) entry which is preliminary data.</text>
</comment>
<evidence type="ECO:0000259" key="1">
    <source>
        <dbReference type="Pfam" id="PF14244"/>
    </source>
</evidence>
<gene>
    <name evidence="2" type="ORF">K2173_016118</name>
</gene>
<dbReference type="AlphaFoldDB" id="A0AAV8SFA5"/>
<dbReference type="PANTHER" id="PTHR37610">
    <property type="entry name" value="CCHC-TYPE DOMAIN-CONTAINING PROTEIN"/>
    <property type="match status" value="1"/>
</dbReference>
<feature type="domain" description="Retrotransposon Copia-like N-terminal" evidence="1">
    <location>
        <begin position="31"/>
        <end position="77"/>
    </location>
</feature>
<name>A0AAV8SFA5_9ROSI</name>
<dbReference type="InterPro" id="IPR029472">
    <property type="entry name" value="Copia-like_N"/>
</dbReference>
<reference evidence="2 3" key="1">
    <citation type="submission" date="2021-09" db="EMBL/GenBank/DDBJ databases">
        <title>Genomic insights and catalytic innovation underlie evolution of tropane alkaloids biosynthesis.</title>
        <authorList>
            <person name="Wang Y.-J."/>
            <person name="Tian T."/>
            <person name="Huang J.-P."/>
            <person name="Huang S.-X."/>
        </authorList>
    </citation>
    <scope>NUCLEOTIDE SEQUENCE [LARGE SCALE GENOMIC DNA]</scope>
    <source>
        <strain evidence="2">KIB-2018</strain>
        <tissue evidence="2">Leaf</tissue>
    </source>
</reference>
<keyword evidence="3" id="KW-1185">Reference proteome</keyword>
<evidence type="ECO:0000313" key="2">
    <source>
        <dbReference type="EMBL" id="KAJ8750937.1"/>
    </source>
</evidence>
<accession>A0AAV8SFA5</accession>
<dbReference type="PANTHER" id="PTHR37610:SF40">
    <property type="entry name" value="OS01G0909600 PROTEIN"/>
    <property type="match status" value="1"/>
</dbReference>
<dbReference type="EMBL" id="JAIWQS010000011">
    <property type="protein sequence ID" value="KAJ8750937.1"/>
    <property type="molecule type" value="Genomic_DNA"/>
</dbReference>
<organism evidence="2 3">
    <name type="scientific">Erythroxylum novogranatense</name>
    <dbReference type="NCBI Taxonomy" id="1862640"/>
    <lineage>
        <taxon>Eukaryota</taxon>
        <taxon>Viridiplantae</taxon>
        <taxon>Streptophyta</taxon>
        <taxon>Embryophyta</taxon>
        <taxon>Tracheophyta</taxon>
        <taxon>Spermatophyta</taxon>
        <taxon>Magnoliopsida</taxon>
        <taxon>eudicotyledons</taxon>
        <taxon>Gunneridae</taxon>
        <taxon>Pentapetalae</taxon>
        <taxon>rosids</taxon>
        <taxon>fabids</taxon>
        <taxon>Malpighiales</taxon>
        <taxon>Erythroxylaceae</taxon>
        <taxon>Erythroxylum</taxon>
    </lineage>
</organism>
<protein>
    <recommendedName>
        <fullName evidence="1">Retrotransposon Copia-like N-terminal domain-containing protein</fullName>
    </recommendedName>
</protein>
<sequence length="297" mass="33490">MDGFSHDSPTGSTLDHILRASQEENQTYLQGSDYPGMSLVVAVLNGNNFLSWSRSVKIALGAEMKLGFVDGTCQKPSSGSAEYDKWVRTDYMVRLWLLNSMSKDIVEAFIYTNSARELWSELEERFGENNGPLLYHIQRQISVATQGNQSVAKYFTSLKKLWDELWCLMPIPQCTCGAVAQCTCGAPRALADLTSLNQLMQFLMGLNESYDHVRNQILVIEPLPTINKAYSMVLRVEKQREVQMVFSEGVEHNAMFVSKGYNKKVGDGGGKQFKNKWGSIDKSELYYSYCKKNGHVK</sequence>
<proteinExistence type="predicted"/>
<evidence type="ECO:0000313" key="3">
    <source>
        <dbReference type="Proteomes" id="UP001159364"/>
    </source>
</evidence>
<dbReference type="Pfam" id="PF14244">
    <property type="entry name" value="Retrotran_gag_3"/>
    <property type="match status" value="1"/>
</dbReference>